<dbReference type="PANTHER" id="PTHR47642">
    <property type="entry name" value="ATP-DEPENDENT DNA HELICASE"/>
    <property type="match status" value="1"/>
</dbReference>
<keyword evidence="3" id="KW-1185">Reference proteome</keyword>
<dbReference type="GO" id="GO:0000723">
    <property type="term" value="P:telomere maintenance"/>
    <property type="evidence" value="ECO:0007669"/>
    <property type="project" value="InterPro"/>
</dbReference>
<sequence>MTLTGEQQAVLEAAERGQSVFVTGRAGTGKSTLLARLVREMPGKVVVCAPTGVAALNVGGQTIHSLFGLRVGVQDVTRISRTMSRETREVLAAVDTVIVDEVSMVSADLLDAMDRSLRVAKRRSRAPFGGAQLIMFGDPYQLAPVPPRTPDERAFYTHRYQSQWFFDAQVWQEAQVSVYELTNIHRQRHDGFKQLLDAVREGRVPDHWIARLNQIGHRQPPADEPIITLATTNRTVDRRNAEELARLPGRSSVARADIEGEFGSAFPADPELELKPDAQVMFLRNDPDGRWVNGSIGTVVAIRPDKVIVELDGSDVEVEPVVWERYAYTFDDETQTIEQEQVGEFTQFPLRLAWAVTIHKSQGQTYDRAVIDLGARAFSPGQVYVALSRLTSLDGLYLTRPVRQRDIIVDARVQEFMRTASSPMF</sequence>
<dbReference type="CDD" id="cd18809">
    <property type="entry name" value="SF1_C_RecD"/>
    <property type="match status" value="1"/>
</dbReference>
<protein>
    <submittedName>
        <fullName evidence="2">AAA family ATPase</fullName>
    </submittedName>
</protein>
<dbReference type="EMBL" id="WBKA01000001">
    <property type="protein sequence ID" value="KAB1633849.1"/>
    <property type="molecule type" value="Genomic_DNA"/>
</dbReference>
<dbReference type="InterPro" id="IPR051055">
    <property type="entry name" value="PIF1_helicase"/>
</dbReference>
<dbReference type="SUPFAM" id="SSF52540">
    <property type="entry name" value="P-loop containing nucleoside triphosphate hydrolases"/>
    <property type="match status" value="2"/>
</dbReference>
<organism evidence="2 3">
    <name type="scientific">Pseudoclavibacter caeni</name>
    <dbReference type="NCBI Taxonomy" id="908846"/>
    <lineage>
        <taxon>Bacteria</taxon>
        <taxon>Bacillati</taxon>
        <taxon>Actinomycetota</taxon>
        <taxon>Actinomycetes</taxon>
        <taxon>Micrococcales</taxon>
        <taxon>Microbacteriaceae</taxon>
        <taxon>Pseudoclavibacter</taxon>
    </lineage>
</organism>
<dbReference type="AlphaFoldDB" id="A0A7C8BR69"/>
<reference evidence="2 3" key="1">
    <citation type="submission" date="2019-09" db="EMBL/GenBank/DDBJ databases">
        <title>Phylogeny of genus Pseudoclavibacter and closely related genus.</title>
        <authorList>
            <person name="Li Y."/>
        </authorList>
    </citation>
    <scope>NUCLEOTIDE SEQUENCE [LARGE SCALE GENOMIC DNA]</scope>
    <source>
        <strain evidence="2 3">JCM 16921</strain>
    </source>
</reference>
<dbReference type="GO" id="GO:0006281">
    <property type="term" value="P:DNA repair"/>
    <property type="evidence" value="ECO:0007669"/>
    <property type="project" value="InterPro"/>
</dbReference>
<feature type="domain" description="AAA+ ATPase" evidence="1">
    <location>
        <begin position="16"/>
        <end position="314"/>
    </location>
</feature>
<dbReference type="PANTHER" id="PTHR47642:SF5">
    <property type="entry name" value="ATP-DEPENDENT DNA HELICASE"/>
    <property type="match status" value="1"/>
</dbReference>
<dbReference type="Gene3D" id="3.40.50.300">
    <property type="entry name" value="P-loop containing nucleotide triphosphate hydrolases"/>
    <property type="match status" value="2"/>
</dbReference>
<dbReference type="InterPro" id="IPR010285">
    <property type="entry name" value="DNA_helicase_pif1-like_DEAD"/>
</dbReference>
<dbReference type="GO" id="GO:0003678">
    <property type="term" value="F:DNA helicase activity"/>
    <property type="evidence" value="ECO:0007669"/>
    <property type="project" value="InterPro"/>
</dbReference>
<accession>A0A7C8BR69</accession>
<dbReference type="Pfam" id="PF05970">
    <property type="entry name" value="PIF1"/>
    <property type="match status" value="1"/>
</dbReference>
<dbReference type="InterPro" id="IPR027417">
    <property type="entry name" value="P-loop_NTPase"/>
</dbReference>
<dbReference type="OrthoDB" id="9763659at2"/>
<dbReference type="InterPro" id="IPR003593">
    <property type="entry name" value="AAA+_ATPase"/>
</dbReference>
<name>A0A7C8BR69_9MICO</name>
<evidence type="ECO:0000313" key="2">
    <source>
        <dbReference type="EMBL" id="KAB1633849.1"/>
    </source>
</evidence>
<gene>
    <name evidence="2" type="ORF">F8O02_02030</name>
</gene>
<evidence type="ECO:0000313" key="3">
    <source>
        <dbReference type="Proteomes" id="UP000481339"/>
    </source>
</evidence>
<dbReference type="SMART" id="SM00382">
    <property type="entry name" value="AAA"/>
    <property type="match status" value="1"/>
</dbReference>
<comment type="caution">
    <text evidence="2">The sequence shown here is derived from an EMBL/GenBank/DDBJ whole genome shotgun (WGS) entry which is preliminary data.</text>
</comment>
<dbReference type="Proteomes" id="UP000481339">
    <property type="component" value="Unassembled WGS sequence"/>
</dbReference>
<evidence type="ECO:0000259" key="1">
    <source>
        <dbReference type="SMART" id="SM00382"/>
    </source>
</evidence>
<dbReference type="Gene3D" id="2.30.30.940">
    <property type="match status" value="1"/>
</dbReference>
<dbReference type="CDD" id="cd18037">
    <property type="entry name" value="DEXSc_Pif1_like"/>
    <property type="match status" value="1"/>
</dbReference>
<proteinExistence type="predicted"/>